<sequence>MLPQIPVVRLIPRQTGAVDSGLLAGADTDGLSILNIANRIGLGIF</sequence>
<dbReference type="EMBL" id="VSSQ01112701">
    <property type="protein sequence ID" value="MPN49437.1"/>
    <property type="molecule type" value="Genomic_DNA"/>
</dbReference>
<gene>
    <name evidence="1" type="ORF">SDC9_197058</name>
</gene>
<dbReference type="AlphaFoldDB" id="A0A645IDV6"/>
<protein>
    <submittedName>
        <fullName evidence="1">Uncharacterized protein</fullName>
    </submittedName>
</protein>
<proteinExistence type="predicted"/>
<reference evidence="1" key="1">
    <citation type="submission" date="2019-08" db="EMBL/GenBank/DDBJ databases">
        <authorList>
            <person name="Kucharzyk K."/>
            <person name="Murdoch R.W."/>
            <person name="Higgins S."/>
            <person name="Loffler F."/>
        </authorList>
    </citation>
    <scope>NUCLEOTIDE SEQUENCE</scope>
</reference>
<accession>A0A645IDV6</accession>
<organism evidence="1">
    <name type="scientific">bioreactor metagenome</name>
    <dbReference type="NCBI Taxonomy" id="1076179"/>
    <lineage>
        <taxon>unclassified sequences</taxon>
        <taxon>metagenomes</taxon>
        <taxon>ecological metagenomes</taxon>
    </lineage>
</organism>
<evidence type="ECO:0000313" key="1">
    <source>
        <dbReference type="EMBL" id="MPN49437.1"/>
    </source>
</evidence>
<name>A0A645IDV6_9ZZZZ</name>
<comment type="caution">
    <text evidence="1">The sequence shown here is derived from an EMBL/GenBank/DDBJ whole genome shotgun (WGS) entry which is preliminary data.</text>
</comment>